<name>A0A5M8PSD5_9LECA</name>
<organism evidence="1 2">
    <name type="scientific">Lasallia pustulata</name>
    <dbReference type="NCBI Taxonomy" id="136370"/>
    <lineage>
        <taxon>Eukaryota</taxon>
        <taxon>Fungi</taxon>
        <taxon>Dikarya</taxon>
        <taxon>Ascomycota</taxon>
        <taxon>Pezizomycotina</taxon>
        <taxon>Lecanoromycetes</taxon>
        <taxon>OSLEUM clade</taxon>
        <taxon>Umbilicariomycetidae</taxon>
        <taxon>Umbilicariales</taxon>
        <taxon>Umbilicariaceae</taxon>
        <taxon>Lasallia</taxon>
    </lineage>
</organism>
<evidence type="ECO:0000313" key="2">
    <source>
        <dbReference type="Proteomes" id="UP000324767"/>
    </source>
</evidence>
<accession>A0A5M8PSD5</accession>
<protein>
    <submittedName>
        <fullName evidence="1">Uncharacterized protein</fullName>
    </submittedName>
</protein>
<proteinExistence type="predicted"/>
<dbReference type="AlphaFoldDB" id="A0A5M8PSD5"/>
<gene>
    <name evidence="1" type="ORF">FRX48_03467</name>
</gene>
<dbReference type="EMBL" id="VXIT01000005">
    <property type="protein sequence ID" value="KAA6412476.1"/>
    <property type="molecule type" value="Genomic_DNA"/>
</dbReference>
<reference evidence="1 2" key="1">
    <citation type="submission" date="2019-09" db="EMBL/GenBank/DDBJ databases">
        <title>The hologenome of the rock-dwelling lichen Lasallia pustulata.</title>
        <authorList>
            <person name="Greshake Tzovaras B."/>
            <person name="Segers F."/>
            <person name="Bicker A."/>
            <person name="Dal Grande F."/>
            <person name="Otte J."/>
            <person name="Hankeln T."/>
            <person name="Schmitt I."/>
            <person name="Ebersberger I."/>
        </authorList>
    </citation>
    <scope>NUCLEOTIDE SEQUENCE [LARGE SCALE GENOMIC DNA]</scope>
    <source>
        <strain evidence="1">A1-1</strain>
    </source>
</reference>
<comment type="caution">
    <text evidence="1">The sequence shown here is derived from an EMBL/GenBank/DDBJ whole genome shotgun (WGS) entry which is preliminary data.</text>
</comment>
<evidence type="ECO:0000313" key="1">
    <source>
        <dbReference type="EMBL" id="KAA6412476.1"/>
    </source>
</evidence>
<sequence>MAVYPEVLSDQNRLILLQPHRPSPPTDCGLCSHSLSPKKLETALVALLESVANALRILNDFYSCCCQERSELLVVQSVEGLGSEAPSGSNKEFV</sequence>
<dbReference type="Proteomes" id="UP000324767">
    <property type="component" value="Unassembled WGS sequence"/>
</dbReference>